<dbReference type="OrthoDB" id="3223416at2759"/>
<comment type="caution">
    <text evidence="2">The sequence shown here is derived from an EMBL/GenBank/DDBJ whole genome shotgun (WGS) entry which is preliminary data.</text>
</comment>
<keyword evidence="3" id="KW-1185">Reference proteome</keyword>
<keyword evidence="1" id="KW-0732">Signal</keyword>
<evidence type="ECO:0000313" key="2">
    <source>
        <dbReference type="EMBL" id="KXH66048.1"/>
    </source>
</evidence>
<organism evidence="2 3">
    <name type="scientific">Colletotrichum salicis</name>
    <dbReference type="NCBI Taxonomy" id="1209931"/>
    <lineage>
        <taxon>Eukaryota</taxon>
        <taxon>Fungi</taxon>
        <taxon>Dikarya</taxon>
        <taxon>Ascomycota</taxon>
        <taxon>Pezizomycotina</taxon>
        <taxon>Sordariomycetes</taxon>
        <taxon>Hypocreomycetidae</taxon>
        <taxon>Glomerellales</taxon>
        <taxon>Glomerellaceae</taxon>
        <taxon>Colletotrichum</taxon>
        <taxon>Colletotrichum acutatum species complex</taxon>
    </lineage>
</organism>
<evidence type="ECO:0000313" key="3">
    <source>
        <dbReference type="Proteomes" id="UP000070121"/>
    </source>
</evidence>
<reference evidence="2 3" key="1">
    <citation type="submission" date="2014-02" db="EMBL/GenBank/DDBJ databases">
        <title>The genome sequence of Colletotrichum salicis CBS 607.94.</title>
        <authorList>
            <person name="Baroncelli R."/>
            <person name="Thon M.R."/>
        </authorList>
    </citation>
    <scope>NUCLEOTIDE SEQUENCE [LARGE SCALE GENOMIC DNA]</scope>
    <source>
        <strain evidence="2 3">CBS 607.94</strain>
    </source>
</reference>
<gene>
    <name evidence="2" type="ORF">CSAL01_05844</name>
</gene>
<dbReference type="AlphaFoldDB" id="A0A135V056"/>
<sequence>MRIPRLAALGVALATAVEAFIPLNITALSTRDGYSVIECWQLTSVPVEARAALNYALGGDLTRAEWSIIQPRTTVGEAWAPAVQ</sequence>
<proteinExistence type="predicted"/>
<feature type="signal peptide" evidence="1">
    <location>
        <begin position="1"/>
        <end position="19"/>
    </location>
</feature>
<protein>
    <submittedName>
        <fullName evidence="2">Uncharacterized protein</fullName>
    </submittedName>
</protein>
<name>A0A135V056_9PEZI</name>
<dbReference type="Proteomes" id="UP000070121">
    <property type="component" value="Unassembled WGS sequence"/>
</dbReference>
<accession>A0A135V056</accession>
<evidence type="ECO:0000256" key="1">
    <source>
        <dbReference type="SAM" id="SignalP"/>
    </source>
</evidence>
<dbReference type="EMBL" id="JFFI01000764">
    <property type="protein sequence ID" value="KXH66048.1"/>
    <property type="molecule type" value="Genomic_DNA"/>
</dbReference>
<feature type="chain" id="PRO_5007805464" evidence="1">
    <location>
        <begin position="20"/>
        <end position="84"/>
    </location>
</feature>